<dbReference type="PANTHER" id="PTHR13003">
    <property type="entry name" value="NUP107-RELATED"/>
    <property type="match status" value="1"/>
</dbReference>
<comment type="function">
    <text evidence="7">Functions as a component of the nuclear pore complex (NPC).</text>
</comment>
<dbReference type="GO" id="GO:0031965">
    <property type="term" value="C:nuclear membrane"/>
    <property type="evidence" value="ECO:0007669"/>
    <property type="project" value="UniProtKB-SubCell"/>
</dbReference>
<evidence type="ECO:0000256" key="1">
    <source>
        <dbReference type="ARBA" id="ARBA00022448"/>
    </source>
</evidence>
<comment type="subcellular location">
    <subcellularLocation>
        <location evidence="7">Nucleus</location>
        <location evidence="7">Nuclear pore complex</location>
    </subcellularLocation>
    <subcellularLocation>
        <location evidence="7">Nucleus membrane</location>
    </subcellularLocation>
</comment>
<dbReference type="EMBL" id="CABVLU010000005">
    <property type="protein sequence ID" value="VVT58965.1"/>
    <property type="molecule type" value="Genomic_DNA"/>
</dbReference>
<dbReference type="OrthoDB" id="3098at2759"/>
<evidence type="ECO:0000256" key="3">
    <source>
        <dbReference type="ARBA" id="ARBA00022927"/>
    </source>
</evidence>
<dbReference type="GO" id="GO:0006406">
    <property type="term" value="P:mRNA export from nucleus"/>
    <property type="evidence" value="ECO:0007669"/>
    <property type="project" value="TreeGrafter"/>
</dbReference>
<keyword evidence="1 7" id="KW-0813">Transport</keyword>
<dbReference type="GO" id="GO:0017056">
    <property type="term" value="F:structural constituent of nuclear pore"/>
    <property type="evidence" value="ECO:0007669"/>
    <property type="project" value="UniProtKB-UniRule"/>
</dbReference>
<accession>A0A5E8C7T8</accession>
<reference evidence="8 9" key="1">
    <citation type="submission" date="2019-09" db="EMBL/GenBank/DDBJ databases">
        <authorList>
            <person name="Brejova B."/>
        </authorList>
    </citation>
    <scope>NUCLEOTIDE SEQUENCE [LARGE SCALE GENOMIC DNA]</scope>
</reference>
<sequence length="724" mass="83892">MTFLNDNTNIDEFFLFSDFLEKLKFGQYNDPFDVLKEFSNAISKKFRNSELPPNFTVRQYSSDAAIQEHRIRESPRYRENWIVILWLQHFLVYSSEPSDIIGTKWLYTKNTLTQTQRLGFPNSIITDFDIDAPSRQKKNIENKDKMYDEQVFRYIFELMQAGKYKEACNFCDLTGNISLSLAIAGIYEYFDSFIEGSNLQGGSANGILNKALWRRMCWQLTQDNTLSSYERGIYGILSSDIPSVLSLSHTWETQLLLYLSSLVTSEAEQSLFEKNRIEKDVALIKVPQSDFTSSAEILNLLSNSPNSQIKKESQHSCRRFISAIINNELDFIVDYTAKKIEYLLQGDDNEMEEEGQDLENSIRFAIHVMLFLQQIGQTIGEEQNRDIIIQTYIEILRTSNHSNLIPLYVSYLSNETALTAYSIVLADIEDPNERRMHIALAKKYGLDIENTIRRAVSDIFDLYDDKDIHTSTFEFSSEVSESDKRICKAVEWYMDNGMWSDCIHTSVLLYRMLLNKGKIQTVREFSRLIPIEKILKSYKTHRLRISIEEDFELSVITEGLEVELREYQRLLNCLELIEIWNLNYASTLNTKNQSQPHIPSELWKRDAITLCTKVSDSIQNLCATWLFEITESEKVDNTTKQLIFRLRTRYIPFLLIELLRTFIEAQLADPSFLKEAASLATFVASEDLKLYDLFVQSGRLSLFLETIADACADGVVHGERGIFE</sequence>
<keyword evidence="4 7" id="KW-0811">Translocation</keyword>
<keyword evidence="6 7" id="KW-0539">Nucleus</keyword>
<evidence type="ECO:0000256" key="2">
    <source>
        <dbReference type="ARBA" id="ARBA00022816"/>
    </source>
</evidence>
<comment type="similarity">
    <text evidence="7">Belongs to the nucleoporin Nup84/Nup107 family.</text>
</comment>
<keyword evidence="9" id="KW-1185">Reference proteome</keyword>
<dbReference type="GO" id="GO:0006606">
    <property type="term" value="P:protein import into nucleus"/>
    <property type="evidence" value="ECO:0007669"/>
    <property type="project" value="TreeGrafter"/>
</dbReference>
<evidence type="ECO:0000256" key="7">
    <source>
        <dbReference type="RuleBase" id="RU365072"/>
    </source>
</evidence>
<keyword evidence="5 7" id="KW-0906">Nuclear pore complex</keyword>
<evidence type="ECO:0000256" key="5">
    <source>
        <dbReference type="ARBA" id="ARBA00023132"/>
    </source>
</evidence>
<dbReference type="PANTHER" id="PTHR13003:SF2">
    <property type="entry name" value="NUCLEAR PORE COMPLEX PROTEIN NUP107"/>
    <property type="match status" value="1"/>
</dbReference>
<proteinExistence type="inferred from homology"/>
<dbReference type="RefSeq" id="XP_031857075.1">
    <property type="nucleotide sequence ID" value="XM_032001184.1"/>
</dbReference>
<dbReference type="Proteomes" id="UP000398389">
    <property type="component" value="Unassembled WGS sequence"/>
</dbReference>
<dbReference type="Gene3D" id="1.20.190.50">
    <property type="match status" value="1"/>
</dbReference>
<gene>
    <name evidence="8" type="ORF">SAPINGB_P006473</name>
</gene>
<evidence type="ECO:0000256" key="6">
    <source>
        <dbReference type="ARBA" id="ARBA00023242"/>
    </source>
</evidence>
<keyword evidence="2" id="KW-0509">mRNA transport</keyword>
<dbReference type="GeneID" id="43585284"/>
<dbReference type="Pfam" id="PF04121">
    <property type="entry name" value="Nup84_Nup100"/>
    <property type="match status" value="1"/>
</dbReference>
<organism evidence="8 9">
    <name type="scientific">Magnusiomyces paraingens</name>
    <dbReference type="NCBI Taxonomy" id="2606893"/>
    <lineage>
        <taxon>Eukaryota</taxon>
        <taxon>Fungi</taxon>
        <taxon>Dikarya</taxon>
        <taxon>Ascomycota</taxon>
        <taxon>Saccharomycotina</taxon>
        <taxon>Dipodascomycetes</taxon>
        <taxon>Dipodascales</taxon>
        <taxon>Dipodascaceae</taxon>
        <taxon>Magnusiomyces</taxon>
    </lineage>
</organism>
<keyword evidence="7" id="KW-0472">Membrane</keyword>
<comment type="subunit">
    <text evidence="7">Part of the nuclear pore complex (NPC).</text>
</comment>
<evidence type="ECO:0000313" key="8">
    <source>
        <dbReference type="EMBL" id="VVT58965.1"/>
    </source>
</evidence>
<name>A0A5E8C7T8_9ASCO</name>
<dbReference type="GO" id="GO:0031080">
    <property type="term" value="C:nuclear pore outer ring"/>
    <property type="evidence" value="ECO:0007669"/>
    <property type="project" value="TreeGrafter"/>
</dbReference>
<protein>
    <recommendedName>
        <fullName evidence="7">Nuclear pore complex protein</fullName>
    </recommendedName>
</protein>
<dbReference type="Gene3D" id="1.10.3450.20">
    <property type="match status" value="1"/>
</dbReference>
<dbReference type="AlphaFoldDB" id="A0A5E8C7T8"/>
<dbReference type="InterPro" id="IPR007252">
    <property type="entry name" value="Nup84/Nup107"/>
</dbReference>
<evidence type="ECO:0000256" key="4">
    <source>
        <dbReference type="ARBA" id="ARBA00023010"/>
    </source>
</evidence>
<keyword evidence="3" id="KW-0653">Protein transport</keyword>
<evidence type="ECO:0000313" key="9">
    <source>
        <dbReference type="Proteomes" id="UP000398389"/>
    </source>
</evidence>
<dbReference type="GO" id="GO:0000973">
    <property type="term" value="P:post-transcriptional tethering of RNA polymerase II gene DNA at nuclear periphery"/>
    <property type="evidence" value="ECO:0007669"/>
    <property type="project" value="TreeGrafter"/>
</dbReference>